<dbReference type="Proteomes" id="UP000197138">
    <property type="component" value="Unassembled WGS sequence"/>
</dbReference>
<keyword evidence="2" id="KW-0052">Apoplast</keyword>
<dbReference type="AlphaFoldDB" id="A0A218W5S6"/>
<gene>
    <name evidence="7" type="ORF">CDL15_Pgr017564</name>
    <name evidence="8" type="ORF">CRG98_019217</name>
</gene>
<dbReference type="InterPro" id="IPR006766">
    <property type="entry name" value="EXORDIUM-like"/>
</dbReference>
<feature type="signal peptide" evidence="6">
    <location>
        <begin position="1"/>
        <end position="20"/>
    </location>
</feature>
<comment type="caution">
    <text evidence="7">The sequence shown here is derived from an EMBL/GenBank/DDBJ whole genome shotgun (WGS) entry which is preliminary data.</text>
</comment>
<keyword evidence="10" id="KW-1185">Reference proteome</keyword>
<dbReference type="GO" id="GO:0048046">
    <property type="term" value="C:apoplast"/>
    <property type="evidence" value="ECO:0007669"/>
    <property type="project" value="UniProtKB-SubCell"/>
</dbReference>
<dbReference type="EMBL" id="MTKT01005369">
    <property type="protein sequence ID" value="OWM67996.1"/>
    <property type="molecule type" value="Genomic_DNA"/>
</dbReference>
<evidence type="ECO:0000256" key="5">
    <source>
        <dbReference type="ARBA" id="ARBA00023591"/>
    </source>
</evidence>
<comment type="similarity">
    <text evidence="5">Belongs to the EXORDIUM family.</text>
</comment>
<name>A0A218W5S6_PUNGR</name>
<feature type="chain" id="PRO_5014071621" evidence="6">
    <location>
        <begin position="21"/>
        <end position="302"/>
    </location>
</feature>
<evidence type="ECO:0000256" key="3">
    <source>
        <dbReference type="ARBA" id="ARBA00022525"/>
    </source>
</evidence>
<evidence type="ECO:0000256" key="1">
    <source>
        <dbReference type="ARBA" id="ARBA00004271"/>
    </source>
</evidence>
<evidence type="ECO:0000313" key="8">
    <source>
        <dbReference type="EMBL" id="PKI60392.1"/>
    </source>
</evidence>
<evidence type="ECO:0000256" key="6">
    <source>
        <dbReference type="SAM" id="SignalP"/>
    </source>
</evidence>
<dbReference type="PANTHER" id="PTHR31279">
    <property type="entry name" value="PROTEIN EXORDIUM-LIKE 5"/>
    <property type="match status" value="1"/>
</dbReference>
<keyword evidence="4 6" id="KW-0732">Signal</keyword>
<reference evidence="7" key="2">
    <citation type="submission" date="2017-06" db="EMBL/GenBank/DDBJ databases">
        <title>The pomegranate genome and the genomics of punicalagin biosynthesis.</title>
        <authorList>
            <person name="Xu C."/>
        </authorList>
    </citation>
    <scope>NUCLEOTIDE SEQUENCE [LARGE SCALE GENOMIC DNA]</scope>
    <source>
        <tissue evidence="7">Fresh leaf</tissue>
    </source>
</reference>
<dbReference type="Proteomes" id="UP000233551">
    <property type="component" value="Unassembled WGS sequence"/>
</dbReference>
<evidence type="ECO:0000256" key="4">
    <source>
        <dbReference type="ARBA" id="ARBA00022729"/>
    </source>
</evidence>
<comment type="subcellular location">
    <subcellularLocation>
        <location evidence="1">Secreted</location>
        <location evidence="1">Extracellular space</location>
        <location evidence="1">Apoplast</location>
    </subcellularLocation>
</comment>
<evidence type="ECO:0000313" key="7">
    <source>
        <dbReference type="EMBL" id="OWM67996.1"/>
    </source>
</evidence>
<dbReference type="GeneID" id="116200235"/>
<accession>A0A218W5S6</accession>
<evidence type="ECO:0000313" key="10">
    <source>
        <dbReference type="Proteomes" id="UP000233551"/>
    </source>
</evidence>
<dbReference type="OrthoDB" id="47374at2759"/>
<evidence type="ECO:0000313" key="9">
    <source>
        <dbReference type="Proteomes" id="UP000197138"/>
    </source>
</evidence>
<evidence type="ECO:0000256" key="2">
    <source>
        <dbReference type="ARBA" id="ARBA00022523"/>
    </source>
</evidence>
<dbReference type="EMBL" id="PGOL01001162">
    <property type="protein sequence ID" value="PKI60392.1"/>
    <property type="molecule type" value="Genomic_DNA"/>
</dbReference>
<dbReference type="Pfam" id="PF04674">
    <property type="entry name" value="Phi_1"/>
    <property type="match status" value="1"/>
</dbReference>
<keyword evidence="3" id="KW-0964">Secreted</keyword>
<reference evidence="9" key="1">
    <citation type="journal article" date="2017" name="Plant J.">
        <title>The pomegranate (Punica granatum L.) genome and the genomics of punicalagin biosynthesis.</title>
        <authorList>
            <person name="Qin G."/>
            <person name="Xu C."/>
            <person name="Ming R."/>
            <person name="Tang H."/>
            <person name="Guyot R."/>
            <person name="Kramer E.M."/>
            <person name="Hu Y."/>
            <person name="Yi X."/>
            <person name="Qi Y."/>
            <person name="Xu X."/>
            <person name="Gao Z."/>
            <person name="Pan H."/>
            <person name="Jian J."/>
            <person name="Tian Y."/>
            <person name="Yue Z."/>
            <person name="Xu Y."/>
        </authorList>
    </citation>
    <scope>NUCLEOTIDE SEQUENCE [LARGE SCALE GENOMIC DNA]</scope>
    <source>
        <strain evidence="9">cv. Dabenzi</strain>
    </source>
</reference>
<reference evidence="8 10" key="3">
    <citation type="submission" date="2017-11" db="EMBL/GenBank/DDBJ databases">
        <title>De-novo sequencing of pomegranate (Punica granatum L.) genome.</title>
        <authorList>
            <person name="Akparov Z."/>
            <person name="Amiraslanov A."/>
            <person name="Hajiyeva S."/>
            <person name="Abbasov M."/>
            <person name="Kaur K."/>
            <person name="Hamwieh A."/>
            <person name="Solovyev V."/>
            <person name="Salamov A."/>
            <person name="Braich B."/>
            <person name="Kosarev P."/>
            <person name="Mahmoud A."/>
            <person name="Hajiyev E."/>
            <person name="Babayeva S."/>
            <person name="Izzatullayeva V."/>
            <person name="Mammadov A."/>
            <person name="Mammadov A."/>
            <person name="Sharifova S."/>
            <person name="Ojaghi J."/>
            <person name="Eynullazada K."/>
            <person name="Bayramov B."/>
            <person name="Abdulazimova A."/>
            <person name="Shahmuradov I."/>
        </authorList>
    </citation>
    <scope>NUCLEOTIDE SEQUENCE [LARGE SCALE GENOMIC DNA]</scope>
    <source>
        <strain evidence="8">AG2017</strain>
        <strain evidence="10">cv. AG2017</strain>
        <tissue evidence="8">Leaf</tissue>
    </source>
</reference>
<proteinExistence type="inferred from homology"/>
<dbReference type="PANTHER" id="PTHR31279:SF13">
    <property type="entry name" value="PROTEIN EXORDIUM-LIKE 6"/>
    <property type="match status" value="1"/>
</dbReference>
<protein>
    <submittedName>
        <fullName evidence="7">Uncharacterized protein</fullName>
    </submittedName>
</protein>
<sequence length="302" mass="31707">MASSPLLFLSLLLFAPLALAGHGPSGPPVPHGGPLLTRSINLSLIWYGPFGRVQKRVIRTFISSLNYNGGANLEPQVSSWWRVVESYQSFARPGPPGPAPPINVKVVKQEVDINFSVGKVLTVDFLNILAQKAAAGTPAGSLAVIFAGSGVTVQGLCMGKCSIHGLNGPQPYLVVGNPEIECPGSCAWPFFPSDYGPKGVILQPPNKNVAADAMVIALASGLAETVTNPFNNGFYSGIPTQPTEISDACPNMFGSGALPGYTGKVRIDPATGGAFNAHGPRGRKYLLPAIWNPRTNSCYTPL</sequence>
<organism evidence="7 9">
    <name type="scientific">Punica granatum</name>
    <name type="common">Pomegranate</name>
    <dbReference type="NCBI Taxonomy" id="22663"/>
    <lineage>
        <taxon>Eukaryota</taxon>
        <taxon>Viridiplantae</taxon>
        <taxon>Streptophyta</taxon>
        <taxon>Embryophyta</taxon>
        <taxon>Tracheophyta</taxon>
        <taxon>Spermatophyta</taxon>
        <taxon>Magnoliopsida</taxon>
        <taxon>eudicotyledons</taxon>
        <taxon>Gunneridae</taxon>
        <taxon>Pentapetalae</taxon>
        <taxon>rosids</taxon>
        <taxon>malvids</taxon>
        <taxon>Myrtales</taxon>
        <taxon>Lythraceae</taxon>
        <taxon>Punica</taxon>
    </lineage>
</organism>